<dbReference type="EMBL" id="JAYXHS010000002">
    <property type="protein sequence ID" value="MEC5386396.1"/>
    <property type="molecule type" value="Genomic_DNA"/>
</dbReference>
<keyword evidence="3" id="KW-1185">Reference proteome</keyword>
<feature type="transmembrane region" description="Helical" evidence="1">
    <location>
        <begin position="183"/>
        <end position="208"/>
    </location>
</feature>
<accession>A0ABU6K4R0</accession>
<keyword evidence="1" id="KW-1133">Transmembrane helix</keyword>
<dbReference type="RefSeq" id="WP_327599363.1">
    <property type="nucleotide sequence ID" value="NZ_JAYXHS010000002.1"/>
</dbReference>
<feature type="transmembrane region" description="Helical" evidence="1">
    <location>
        <begin position="107"/>
        <end position="134"/>
    </location>
</feature>
<evidence type="ECO:0000256" key="1">
    <source>
        <dbReference type="SAM" id="Phobius"/>
    </source>
</evidence>
<keyword evidence="1" id="KW-0472">Membrane</keyword>
<dbReference type="InterPro" id="IPR007498">
    <property type="entry name" value="PqiA-like"/>
</dbReference>
<protein>
    <submittedName>
        <fullName evidence="2">Paraquat-inducible protein A</fullName>
    </submittedName>
</protein>
<name>A0ABU6K4R0_9RHOO</name>
<gene>
    <name evidence="2" type="ORF">VVD49_11725</name>
</gene>
<comment type="caution">
    <text evidence="2">The sequence shown here is derived from an EMBL/GenBank/DDBJ whole genome shotgun (WGS) entry which is preliminary data.</text>
</comment>
<feature type="transmembrane region" description="Helical" evidence="1">
    <location>
        <begin position="61"/>
        <end position="80"/>
    </location>
</feature>
<reference evidence="2 3" key="1">
    <citation type="submission" date="2024-01" db="EMBL/GenBank/DDBJ databases">
        <title>Uliginosibacterium soil sp. nov.</title>
        <authorList>
            <person name="Lv Y."/>
        </authorList>
    </citation>
    <scope>NUCLEOTIDE SEQUENCE [LARGE SCALE GENOMIC DNA]</scope>
    <source>
        <strain evidence="2 3">H3</strain>
    </source>
</reference>
<evidence type="ECO:0000313" key="2">
    <source>
        <dbReference type="EMBL" id="MEC5386396.1"/>
    </source>
</evidence>
<dbReference type="Proteomes" id="UP001331561">
    <property type="component" value="Unassembled WGS sequence"/>
</dbReference>
<feature type="transmembrane region" description="Helical" evidence="1">
    <location>
        <begin position="146"/>
        <end position="171"/>
    </location>
</feature>
<proteinExistence type="predicted"/>
<organism evidence="2 3">
    <name type="scientific">Uliginosibacterium silvisoli</name>
    <dbReference type="NCBI Taxonomy" id="3114758"/>
    <lineage>
        <taxon>Bacteria</taxon>
        <taxon>Pseudomonadati</taxon>
        <taxon>Pseudomonadota</taxon>
        <taxon>Betaproteobacteria</taxon>
        <taxon>Rhodocyclales</taxon>
        <taxon>Zoogloeaceae</taxon>
        <taxon>Uliginosibacterium</taxon>
    </lineage>
</organism>
<sequence>MDRGERDKNSGDVPARLRTIVCHECDLLQHAEAVPRGGSLHCQRCDAALLRWVAHGLDRPVALALTAVVSFLLGNIFPVMTLEFQAQRMDATMLASIWQLHAQGETVVGLLVLVTAVLAPALLTGLLLWLLLPLRFGFRAPGFAPLFRVLMAVSSWAMVEVLMLGVVVSLVKLGHMATASAGIGLWAYGATMLLLTLLSSSLQGDVIWSHHERAMRNRHAQETADGGVAQVTP</sequence>
<keyword evidence="1" id="KW-0812">Transmembrane</keyword>
<dbReference type="Pfam" id="PF04403">
    <property type="entry name" value="PqiA"/>
    <property type="match status" value="1"/>
</dbReference>
<evidence type="ECO:0000313" key="3">
    <source>
        <dbReference type="Proteomes" id="UP001331561"/>
    </source>
</evidence>